<gene>
    <name evidence="2" type="ORF">EK403_12395</name>
</gene>
<dbReference type="EMBL" id="RYFI01000011">
    <property type="protein sequence ID" value="RXF72939.1"/>
    <property type="molecule type" value="Genomic_DNA"/>
</dbReference>
<evidence type="ECO:0000313" key="3">
    <source>
        <dbReference type="Proteomes" id="UP000289708"/>
    </source>
</evidence>
<evidence type="ECO:0000256" key="1">
    <source>
        <dbReference type="SAM" id="SignalP"/>
    </source>
</evidence>
<evidence type="ECO:0008006" key="4">
    <source>
        <dbReference type="Google" id="ProtNLM"/>
    </source>
</evidence>
<protein>
    <recommendedName>
        <fullName evidence="4">DUF680 domain-containing protein</fullName>
    </recommendedName>
</protein>
<dbReference type="Proteomes" id="UP000289708">
    <property type="component" value="Unassembled WGS sequence"/>
</dbReference>
<evidence type="ECO:0000313" key="2">
    <source>
        <dbReference type="EMBL" id="RXF72939.1"/>
    </source>
</evidence>
<keyword evidence="3" id="KW-1185">Reference proteome</keyword>
<dbReference type="RefSeq" id="WP_128777799.1">
    <property type="nucleotide sequence ID" value="NZ_RYFI01000011.1"/>
</dbReference>
<comment type="caution">
    <text evidence="2">The sequence shown here is derived from an EMBL/GenBank/DDBJ whole genome shotgun (WGS) entry which is preliminary data.</text>
</comment>
<name>A0A4Q0MIR2_9HYPH</name>
<keyword evidence="1" id="KW-0732">Signal</keyword>
<accession>A0A4Q0MIR2</accession>
<organism evidence="2 3">
    <name type="scientific">Hansschlegelia zhihuaiae</name>
    <dbReference type="NCBI Taxonomy" id="405005"/>
    <lineage>
        <taxon>Bacteria</taxon>
        <taxon>Pseudomonadati</taxon>
        <taxon>Pseudomonadota</taxon>
        <taxon>Alphaproteobacteria</taxon>
        <taxon>Hyphomicrobiales</taxon>
        <taxon>Methylopilaceae</taxon>
        <taxon>Hansschlegelia</taxon>
    </lineage>
</organism>
<dbReference type="AlphaFoldDB" id="A0A4Q0MIR2"/>
<proteinExistence type="predicted"/>
<reference evidence="2 3" key="1">
    <citation type="submission" date="2018-12" db="EMBL/GenBank/DDBJ databases">
        <title>bacterium Hansschlegelia zhihuaiae S113.</title>
        <authorList>
            <person name="He J."/>
        </authorList>
    </citation>
    <scope>NUCLEOTIDE SEQUENCE [LARGE SCALE GENOMIC DNA]</scope>
    <source>
        <strain evidence="2 3">S 113</strain>
    </source>
</reference>
<sequence>MKTMFAAALVLLSSAAVAQAEVAPANSTNQHQRDSADFYDSVPDFSLLTGERTSSVATDSDAADRG</sequence>
<feature type="chain" id="PRO_5020900702" description="DUF680 domain-containing protein" evidence="1">
    <location>
        <begin position="21"/>
        <end position="66"/>
    </location>
</feature>
<feature type="signal peptide" evidence="1">
    <location>
        <begin position="1"/>
        <end position="20"/>
    </location>
</feature>